<keyword evidence="3" id="KW-1015">Disulfide bond</keyword>
<dbReference type="InterPro" id="IPR013098">
    <property type="entry name" value="Ig_I-set"/>
</dbReference>
<evidence type="ECO:0000256" key="3">
    <source>
        <dbReference type="ARBA" id="ARBA00023157"/>
    </source>
</evidence>
<evidence type="ECO:0000313" key="8">
    <source>
        <dbReference type="WBParaSite" id="Hba_10565"/>
    </source>
</evidence>
<feature type="signal peptide" evidence="5">
    <location>
        <begin position="1"/>
        <end position="17"/>
    </location>
</feature>
<dbReference type="SMART" id="SM00409">
    <property type="entry name" value="IG"/>
    <property type="match status" value="1"/>
</dbReference>
<feature type="chain" id="PRO_5009310889" evidence="5">
    <location>
        <begin position="18"/>
        <end position="131"/>
    </location>
</feature>
<reference evidence="8" key="1">
    <citation type="submission" date="2016-11" db="UniProtKB">
        <authorList>
            <consortium name="WormBaseParasite"/>
        </authorList>
    </citation>
    <scope>IDENTIFICATION</scope>
</reference>
<dbReference type="InterPro" id="IPR003599">
    <property type="entry name" value="Ig_sub"/>
</dbReference>
<sequence length="131" mass="15160">MHFTVILLLAITVIVLGFRHYREEDLYFSKSSKGPRIGRHSYFKQTFRLGYKLKLFCEAEGDPRPDVHWYKDGIELKLVKGKVIRSITKLLSTATFLNIDPAKMSDAGQYGCVAHNINGYHVKYMKVEYNL</sequence>
<dbReference type="Gene3D" id="2.60.40.10">
    <property type="entry name" value="Immunoglobulins"/>
    <property type="match status" value="1"/>
</dbReference>
<dbReference type="AlphaFoldDB" id="A0A1I7WZF8"/>
<dbReference type="SUPFAM" id="SSF48726">
    <property type="entry name" value="Immunoglobulin"/>
    <property type="match status" value="1"/>
</dbReference>
<evidence type="ECO:0000256" key="5">
    <source>
        <dbReference type="SAM" id="SignalP"/>
    </source>
</evidence>
<dbReference type="Pfam" id="PF07679">
    <property type="entry name" value="I-set"/>
    <property type="match status" value="1"/>
</dbReference>
<dbReference type="SMART" id="SM00408">
    <property type="entry name" value="IGc2"/>
    <property type="match status" value="1"/>
</dbReference>
<dbReference type="InterPro" id="IPR013783">
    <property type="entry name" value="Ig-like_fold"/>
</dbReference>
<keyword evidence="4" id="KW-0393">Immunoglobulin domain</keyword>
<dbReference type="InterPro" id="IPR003598">
    <property type="entry name" value="Ig_sub2"/>
</dbReference>
<dbReference type="InterPro" id="IPR007110">
    <property type="entry name" value="Ig-like_dom"/>
</dbReference>
<dbReference type="PROSITE" id="PS50835">
    <property type="entry name" value="IG_LIKE"/>
    <property type="match status" value="1"/>
</dbReference>
<dbReference type="Proteomes" id="UP000095283">
    <property type="component" value="Unplaced"/>
</dbReference>
<evidence type="ECO:0000256" key="4">
    <source>
        <dbReference type="ARBA" id="ARBA00023319"/>
    </source>
</evidence>
<name>A0A1I7WZF8_HETBA</name>
<accession>A0A1I7WZF8</accession>
<dbReference type="CDD" id="cd00096">
    <property type="entry name" value="Ig"/>
    <property type="match status" value="1"/>
</dbReference>
<evidence type="ECO:0000313" key="7">
    <source>
        <dbReference type="Proteomes" id="UP000095283"/>
    </source>
</evidence>
<dbReference type="PANTHER" id="PTHR12231:SF253">
    <property type="entry name" value="DPR-INTERACTING PROTEIN ETA, ISOFORM B-RELATED"/>
    <property type="match status" value="1"/>
</dbReference>
<evidence type="ECO:0000256" key="1">
    <source>
        <dbReference type="ARBA" id="ARBA00022729"/>
    </source>
</evidence>
<dbReference type="FunFam" id="2.60.40.10:FF:000032">
    <property type="entry name" value="palladin isoform X1"/>
    <property type="match status" value="1"/>
</dbReference>
<feature type="domain" description="Ig-like" evidence="6">
    <location>
        <begin position="35"/>
        <end position="128"/>
    </location>
</feature>
<dbReference type="InterPro" id="IPR051170">
    <property type="entry name" value="Neural/epithelial_adhesion"/>
</dbReference>
<keyword evidence="1 5" id="KW-0732">Signal</keyword>
<dbReference type="WBParaSite" id="Hba_10565">
    <property type="protein sequence ID" value="Hba_10565"/>
    <property type="gene ID" value="Hba_10565"/>
</dbReference>
<organism evidence="7 8">
    <name type="scientific">Heterorhabditis bacteriophora</name>
    <name type="common">Entomopathogenic nematode worm</name>
    <dbReference type="NCBI Taxonomy" id="37862"/>
    <lineage>
        <taxon>Eukaryota</taxon>
        <taxon>Metazoa</taxon>
        <taxon>Ecdysozoa</taxon>
        <taxon>Nematoda</taxon>
        <taxon>Chromadorea</taxon>
        <taxon>Rhabditida</taxon>
        <taxon>Rhabditina</taxon>
        <taxon>Rhabditomorpha</taxon>
        <taxon>Strongyloidea</taxon>
        <taxon>Heterorhabditidae</taxon>
        <taxon>Heterorhabditis</taxon>
    </lineage>
</organism>
<dbReference type="PANTHER" id="PTHR12231">
    <property type="entry name" value="CTX-RELATED TYPE I TRANSMEMBRANE PROTEIN"/>
    <property type="match status" value="1"/>
</dbReference>
<evidence type="ECO:0000259" key="6">
    <source>
        <dbReference type="PROSITE" id="PS50835"/>
    </source>
</evidence>
<protein>
    <submittedName>
        <fullName evidence="8">Ig-like domain-containing protein</fullName>
    </submittedName>
</protein>
<keyword evidence="7" id="KW-1185">Reference proteome</keyword>
<evidence type="ECO:0000256" key="2">
    <source>
        <dbReference type="ARBA" id="ARBA00022737"/>
    </source>
</evidence>
<keyword evidence="2" id="KW-0677">Repeat</keyword>
<dbReference type="InterPro" id="IPR036179">
    <property type="entry name" value="Ig-like_dom_sf"/>
</dbReference>
<proteinExistence type="predicted"/>